<organism evidence="1 2">
    <name type="scientific">Thauera phenolivorans</name>
    <dbReference type="NCBI Taxonomy" id="1792543"/>
    <lineage>
        <taxon>Bacteria</taxon>
        <taxon>Pseudomonadati</taxon>
        <taxon>Pseudomonadota</taxon>
        <taxon>Betaproteobacteria</taxon>
        <taxon>Rhodocyclales</taxon>
        <taxon>Zoogloeaceae</taxon>
        <taxon>Thauera</taxon>
    </lineage>
</organism>
<comment type="caution">
    <text evidence="1">The sequence shown here is derived from an EMBL/GenBank/DDBJ whole genome shotgun (WGS) entry which is preliminary data.</text>
</comment>
<evidence type="ECO:0000313" key="1">
    <source>
        <dbReference type="EMBL" id="NLF54822.1"/>
    </source>
</evidence>
<name>A0A7X7R8J0_9RHOO</name>
<feature type="non-terminal residue" evidence="1">
    <location>
        <position position="1"/>
    </location>
</feature>
<dbReference type="AlphaFoldDB" id="A0A7X7R8J0"/>
<dbReference type="EMBL" id="JAAYYV010000281">
    <property type="protein sequence ID" value="NLF54822.1"/>
    <property type="molecule type" value="Genomic_DNA"/>
</dbReference>
<evidence type="ECO:0000313" key="2">
    <source>
        <dbReference type="Proteomes" id="UP000536534"/>
    </source>
</evidence>
<proteinExistence type="predicted"/>
<sequence length="46" mass="4830">ILESPRDDNEPKLMQGALCTECGNHTVIRKDGCDFCTACGAVGTCG</sequence>
<protein>
    <submittedName>
        <fullName evidence="1">Uncharacterized protein</fullName>
    </submittedName>
</protein>
<dbReference type="Proteomes" id="UP000536534">
    <property type="component" value="Unassembled WGS sequence"/>
</dbReference>
<gene>
    <name evidence="1" type="ORF">GX576_10610</name>
</gene>
<reference evidence="1 2" key="1">
    <citation type="journal article" date="2020" name="Biotechnol. Biofuels">
        <title>New insights from the biogas microbiome by comprehensive genome-resolved metagenomics of nearly 1600 species originating from multiple anaerobic digesters.</title>
        <authorList>
            <person name="Campanaro S."/>
            <person name="Treu L."/>
            <person name="Rodriguez-R L.M."/>
            <person name="Kovalovszki A."/>
            <person name="Ziels R.M."/>
            <person name="Maus I."/>
            <person name="Zhu X."/>
            <person name="Kougias P.G."/>
            <person name="Basile A."/>
            <person name="Luo G."/>
            <person name="Schluter A."/>
            <person name="Konstantinidis K.T."/>
            <person name="Angelidaki I."/>
        </authorList>
    </citation>
    <scope>NUCLEOTIDE SEQUENCE [LARGE SCALE GENOMIC DNA]</scope>
    <source>
        <strain evidence="1">AS06rmzACSIP_256</strain>
    </source>
</reference>
<accession>A0A7X7R8J0</accession>